<evidence type="ECO:0000313" key="4">
    <source>
        <dbReference type="EMBL" id="MBR0664432.1"/>
    </source>
</evidence>
<sequence>MAEASALLQRHLGGGTPPNVSDAVAQGRAGHIAAGRPRITDVDPETGEALRAAPALLKGMTAPGPGRTDRLSVPAMPRTWTSPRNFLDRLPQGGWGHGPGVLRAPTRVPEPMPDGAEFLAGSHSGDAGSRSYKLYIPSTYRGAAGPLIVMLHGCTQSPDDFAVGTRMNALAEEHACLIAYPSQTQAANPQRCWNWFSPGDQQRDRGEPALIAGITRQVMRDYTVDPGRVYVAGLSAGGAAAAIMARAYPDLYAAVGVHSGLACGAARDMPSAFAAMRNGAPAPGQSGHEGTAGGRVRRTVPTIVFHADRDATVHPRNGEQVIDQAGASGSLRPEVQRGQVPGGHAYTRTLYANGAGEVVLEHWLIHGGAHAWSGGSAAGSYTDPRGPDASREMLRFFLAHPHGAGSI</sequence>
<evidence type="ECO:0000256" key="2">
    <source>
        <dbReference type="ARBA" id="ARBA00022801"/>
    </source>
</evidence>
<dbReference type="InterPro" id="IPR029058">
    <property type="entry name" value="AB_hydrolase_fold"/>
</dbReference>
<dbReference type="Proteomes" id="UP001196870">
    <property type="component" value="Unassembled WGS sequence"/>
</dbReference>
<evidence type="ECO:0000256" key="3">
    <source>
        <dbReference type="SAM" id="MobiDB-lite"/>
    </source>
</evidence>
<dbReference type="NCBIfam" id="TIGR01840">
    <property type="entry name" value="esterase_phb"/>
    <property type="match status" value="1"/>
</dbReference>
<evidence type="ECO:0000256" key="1">
    <source>
        <dbReference type="ARBA" id="ARBA00022729"/>
    </source>
</evidence>
<reference evidence="5" key="1">
    <citation type="journal article" date="2021" name="Syst. Appl. Microbiol.">
        <title>Roseomonas hellenica sp. nov., isolated from roots of wild-growing Alkanna tinctoria.</title>
        <authorList>
            <person name="Rat A."/>
            <person name="Naranjo H.D."/>
            <person name="Lebbe L."/>
            <person name="Cnockaert M."/>
            <person name="Krigas N."/>
            <person name="Grigoriadou K."/>
            <person name="Maloupa E."/>
            <person name="Willems A."/>
        </authorList>
    </citation>
    <scope>NUCLEOTIDE SEQUENCE [LARGE SCALE GENOMIC DNA]</scope>
    <source>
        <strain evidence="5">LMG 31523</strain>
    </source>
</reference>
<keyword evidence="1" id="KW-0732">Signal</keyword>
<proteinExistence type="predicted"/>
<protein>
    <submittedName>
        <fullName evidence="4">PHB depolymerase family esterase</fullName>
    </submittedName>
</protein>
<dbReference type="PANTHER" id="PTHR43037">
    <property type="entry name" value="UNNAMED PRODUCT-RELATED"/>
    <property type="match status" value="1"/>
</dbReference>
<dbReference type="PANTHER" id="PTHR43037:SF1">
    <property type="entry name" value="BLL1128 PROTEIN"/>
    <property type="match status" value="1"/>
</dbReference>
<dbReference type="EMBL" id="JAAGBB010000008">
    <property type="protein sequence ID" value="MBR0664432.1"/>
    <property type="molecule type" value="Genomic_DNA"/>
</dbReference>
<gene>
    <name evidence="4" type="ORF">GXW71_08700</name>
</gene>
<dbReference type="InterPro" id="IPR050955">
    <property type="entry name" value="Plant_Biomass_Hydrol_Est"/>
</dbReference>
<dbReference type="InterPro" id="IPR010126">
    <property type="entry name" value="Esterase_phb"/>
</dbReference>
<dbReference type="Gene3D" id="3.40.50.1820">
    <property type="entry name" value="alpha/beta hydrolase"/>
    <property type="match status" value="1"/>
</dbReference>
<dbReference type="Pfam" id="PF10503">
    <property type="entry name" value="Esterase_PHB"/>
    <property type="match status" value="1"/>
</dbReference>
<dbReference type="SUPFAM" id="SSF53474">
    <property type="entry name" value="alpha/beta-Hydrolases"/>
    <property type="match status" value="2"/>
</dbReference>
<feature type="region of interest" description="Disordered" evidence="3">
    <location>
        <begin position="1"/>
        <end position="23"/>
    </location>
</feature>
<evidence type="ECO:0000313" key="5">
    <source>
        <dbReference type="Proteomes" id="UP001196870"/>
    </source>
</evidence>
<feature type="region of interest" description="Disordered" evidence="3">
    <location>
        <begin position="58"/>
        <end position="84"/>
    </location>
</feature>
<organism evidence="4 5">
    <name type="scientific">Plastoroseomonas hellenica</name>
    <dbReference type="NCBI Taxonomy" id="2687306"/>
    <lineage>
        <taxon>Bacteria</taxon>
        <taxon>Pseudomonadati</taxon>
        <taxon>Pseudomonadota</taxon>
        <taxon>Alphaproteobacteria</taxon>
        <taxon>Acetobacterales</taxon>
        <taxon>Acetobacteraceae</taxon>
        <taxon>Plastoroseomonas</taxon>
    </lineage>
</organism>
<comment type="caution">
    <text evidence="4">The sequence shown here is derived from an EMBL/GenBank/DDBJ whole genome shotgun (WGS) entry which is preliminary data.</text>
</comment>
<keyword evidence="5" id="KW-1185">Reference proteome</keyword>
<accession>A0ABS5EVV5</accession>
<keyword evidence="2" id="KW-0378">Hydrolase</keyword>
<name>A0ABS5EVV5_9PROT</name>